<protein>
    <submittedName>
        <fullName evidence="1">Uncharacterized protein</fullName>
    </submittedName>
</protein>
<proteinExistence type="predicted"/>
<comment type="caution">
    <text evidence="1">The sequence shown here is derived from an EMBL/GenBank/DDBJ whole genome shotgun (WGS) entry which is preliminary data.</text>
</comment>
<evidence type="ECO:0000313" key="2">
    <source>
        <dbReference type="Proteomes" id="UP001469553"/>
    </source>
</evidence>
<evidence type="ECO:0000313" key="1">
    <source>
        <dbReference type="EMBL" id="MEQ2313051.1"/>
    </source>
</evidence>
<accession>A0ABV1A5Y4</accession>
<keyword evidence="2" id="KW-1185">Reference proteome</keyword>
<dbReference type="EMBL" id="JAHRIP010081693">
    <property type="protein sequence ID" value="MEQ2313051.1"/>
    <property type="molecule type" value="Genomic_DNA"/>
</dbReference>
<organism evidence="1 2">
    <name type="scientific">Ameca splendens</name>
    <dbReference type="NCBI Taxonomy" id="208324"/>
    <lineage>
        <taxon>Eukaryota</taxon>
        <taxon>Metazoa</taxon>
        <taxon>Chordata</taxon>
        <taxon>Craniata</taxon>
        <taxon>Vertebrata</taxon>
        <taxon>Euteleostomi</taxon>
        <taxon>Actinopterygii</taxon>
        <taxon>Neopterygii</taxon>
        <taxon>Teleostei</taxon>
        <taxon>Neoteleostei</taxon>
        <taxon>Acanthomorphata</taxon>
        <taxon>Ovalentaria</taxon>
        <taxon>Atherinomorphae</taxon>
        <taxon>Cyprinodontiformes</taxon>
        <taxon>Goodeidae</taxon>
        <taxon>Ameca</taxon>
    </lineage>
</organism>
<dbReference type="Proteomes" id="UP001469553">
    <property type="component" value="Unassembled WGS sequence"/>
</dbReference>
<gene>
    <name evidence="1" type="ORF">AMECASPLE_037624</name>
</gene>
<reference evidence="1 2" key="1">
    <citation type="submission" date="2021-06" db="EMBL/GenBank/DDBJ databases">
        <authorList>
            <person name="Palmer J.M."/>
        </authorList>
    </citation>
    <scope>NUCLEOTIDE SEQUENCE [LARGE SCALE GENOMIC DNA]</scope>
    <source>
        <strain evidence="1 2">AS_MEX2019</strain>
        <tissue evidence="1">Muscle</tissue>
    </source>
</reference>
<name>A0ABV1A5Y4_9TELE</name>
<sequence>MLSAAEEEKLPSDHLQHQHVLCSSAAAVGCWILCEQLTQPASVTVQPGQHLAISCRSLILWIVMVMQQLGSDCLQV</sequence>